<reference evidence="2" key="1">
    <citation type="submission" date="2020-07" db="EMBL/GenBank/DDBJ databases">
        <title>Genome sequence and genetic diversity analysis of an under-domesticated orphan crop, white fonio (Digitaria exilis).</title>
        <authorList>
            <person name="Bennetzen J.L."/>
            <person name="Chen S."/>
            <person name="Ma X."/>
            <person name="Wang X."/>
            <person name="Yssel A.E.J."/>
            <person name="Chaluvadi S.R."/>
            <person name="Johnson M."/>
            <person name="Gangashetty P."/>
            <person name="Hamidou F."/>
            <person name="Sanogo M.D."/>
            <person name="Zwaenepoel A."/>
            <person name="Wallace J."/>
            <person name="Van De Peer Y."/>
            <person name="Van Deynze A."/>
        </authorList>
    </citation>
    <scope>NUCLEOTIDE SEQUENCE</scope>
    <source>
        <tissue evidence="2">Leaves</tissue>
    </source>
</reference>
<organism evidence="2 3">
    <name type="scientific">Digitaria exilis</name>
    <dbReference type="NCBI Taxonomy" id="1010633"/>
    <lineage>
        <taxon>Eukaryota</taxon>
        <taxon>Viridiplantae</taxon>
        <taxon>Streptophyta</taxon>
        <taxon>Embryophyta</taxon>
        <taxon>Tracheophyta</taxon>
        <taxon>Spermatophyta</taxon>
        <taxon>Magnoliopsida</taxon>
        <taxon>Liliopsida</taxon>
        <taxon>Poales</taxon>
        <taxon>Poaceae</taxon>
        <taxon>PACMAD clade</taxon>
        <taxon>Panicoideae</taxon>
        <taxon>Panicodae</taxon>
        <taxon>Paniceae</taxon>
        <taxon>Anthephorinae</taxon>
        <taxon>Digitaria</taxon>
    </lineage>
</organism>
<gene>
    <name evidence="2" type="ORF">HU200_006839</name>
</gene>
<name>A0A835KRU5_9POAL</name>
<dbReference type="EMBL" id="JACEFO010000450">
    <property type="protein sequence ID" value="KAF8769323.1"/>
    <property type="molecule type" value="Genomic_DNA"/>
</dbReference>
<comment type="caution">
    <text evidence="2">The sequence shown here is derived from an EMBL/GenBank/DDBJ whole genome shotgun (WGS) entry which is preliminary data.</text>
</comment>
<accession>A0A835KRU5</accession>
<dbReference type="AlphaFoldDB" id="A0A835KRU5"/>
<dbReference type="Proteomes" id="UP000636709">
    <property type="component" value="Unassembled WGS sequence"/>
</dbReference>
<proteinExistence type="predicted"/>
<evidence type="ECO:0000313" key="3">
    <source>
        <dbReference type="Proteomes" id="UP000636709"/>
    </source>
</evidence>
<feature type="region of interest" description="Disordered" evidence="1">
    <location>
        <begin position="61"/>
        <end position="87"/>
    </location>
</feature>
<protein>
    <submittedName>
        <fullName evidence="2">Uncharacterized protein</fullName>
    </submittedName>
</protein>
<evidence type="ECO:0000313" key="2">
    <source>
        <dbReference type="EMBL" id="KAF8769323.1"/>
    </source>
</evidence>
<sequence length="271" mass="29588">MPLAGRQQEVGDFVRIWVCELAAAATPAGQARQNTASHGKSTSWKGKLACRRIKIAGTRRDGLHVTSPPPTPVMSLKEGRRRPVDPIGTPTRRVVFVDSPLLTEGIEKSVALVRLRARHQRLRSSCRLAGSTYHHNNGACPWVYLCCSCYFCKQEKPGPAGSRTVDASTQTAARPARHATDTHARCSTKRRPAVVPITHHVFGGAMRGPTTLPRACLWASPRHHPSSTRVIPPREQEDASLTACGPVLLVWAKLDVYLRVGPGSPGLRHFT</sequence>
<feature type="region of interest" description="Disordered" evidence="1">
    <location>
        <begin position="160"/>
        <end position="188"/>
    </location>
</feature>
<keyword evidence="3" id="KW-1185">Reference proteome</keyword>
<evidence type="ECO:0000256" key="1">
    <source>
        <dbReference type="SAM" id="MobiDB-lite"/>
    </source>
</evidence>